<dbReference type="EC" id="3.2.1.18" evidence="3"/>
<dbReference type="EMBL" id="LYPC01000027">
    <property type="protein sequence ID" value="OCT12566.1"/>
    <property type="molecule type" value="Genomic_DNA"/>
</dbReference>
<dbReference type="GO" id="GO:0006689">
    <property type="term" value="P:ganglioside catabolic process"/>
    <property type="evidence" value="ECO:0007669"/>
    <property type="project" value="TreeGrafter"/>
</dbReference>
<dbReference type="Gene3D" id="2.120.10.10">
    <property type="match status" value="1"/>
</dbReference>
<sequence>MLESFLTKLNLEQYGTEGYQMYRIPGIVATRLGTVLAHYEARMGVGDWTKQDIILRRSTDNGQSWSDRIILVEGTSTETFHNATMIVGKHSDTIYFMWHRNYAQCFLIRSEDEGGTWTEPTEITEVFEKFRTEYNWNVIGNGCGHSIQLRSGRLVVSIWMSNGGQIHRPSVLSSIYSDDNGLTWQRGSIIWNEDGLVNPSEATVVELSDGSVMMNFRHESPNRRRGVVISHDGGATWGDVKYDEQLPDPICEGHLLRIAFPEIQGFSGILFSNCAFDGEGDIIERDWHGSEQKFLWGSQSRKYLTVRLSLDEGVTWAYSKMLEEFSGYSDLAISPDRKTIFCLYERDWVDGENAFTKYLAVATFNLAWLTDGRMA</sequence>
<dbReference type="OrthoDB" id="7294637at2"/>
<dbReference type="InterPro" id="IPR011040">
    <property type="entry name" value="Sialidase"/>
</dbReference>
<dbReference type="RefSeq" id="WP_065856981.1">
    <property type="nucleotide sequence ID" value="NZ_LYPC01000027.1"/>
</dbReference>
<gene>
    <name evidence="5" type="ORF">A8709_32640</name>
</gene>
<dbReference type="STRING" id="512399.A8709_32640"/>
<dbReference type="Pfam" id="PF13088">
    <property type="entry name" value="BNR_2"/>
    <property type="match status" value="1"/>
</dbReference>
<dbReference type="GO" id="GO:0004308">
    <property type="term" value="F:exo-alpha-sialidase activity"/>
    <property type="evidence" value="ECO:0007669"/>
    <property type="project" value="UniProtKB-EC"/>
</dbReference>
<dbReference type="Proteomes" id="UP000093309">
    <property type="component" value="Unassembled WGS sequence"/>
</dbReference>
<dbReference type="InterPro" id="IPR026856">
    <property type="entry name" value="Sialidase_fam"/>
</dbReference>
<feature type="domain" description="Sialidase" evidence="4">
    <location>
        <begin position="104"/>
        <end position="336"/>
    </location>
</feature>
<dbReference type="InterPro" id="IPR036278">
    <property type="entry name" value="Sialidase_sf"/>
</dbReference>
<evidence type="ECO:0000313" key="6">
    <source>
        <dbReference type="Proteomes" id="UP000093309"/>
    </source>
</evidence>
<dbReference type="CDD" id="cd15482">
    <property type="entry name" value="Sialidase_non-viral"/>
    <property type="match status" value="1"/>
</dbReference>
<dbReference type="GO" id="GO:0016020">
    <property type="term" value="C:membrane"/>
    <property type="evidence" value="ECO:0007669"/>
    <property type="project" value="TreeGrafter"/>
</dbReference>
<evidence type="ECO:0000256" key="2">
    <source>
        <dbReference type="ARBA" id="ARBA00009348"/>
    </source>
</evidence>
<evidence type="ECO:0000256" key="3">
    <source>
        <dbReference type="ARBA" id="ARBA00012733"/>
    </source>
</evidence>
<organism evidence="5 6">
    <name type="scientific">Paenibacillus pectinilyticus</name>
    <dbReference type="NCBI Taxonomy" id="512399"/>
    <lineage>
        <taxon>Bacteria</taxon>
        <taxon>Bacillati</taxon>
        <taxon>Bacillota</taxon>
        <taxon>Bacilli</taxon>
        <taxon>Bacillales</taxon>
        <taxon>Paenibacillaceae</taxon>
        <taxon>Paenibacillus</taxon>
    </lineage>
</organism>
<dbReference type="AlphaFoldDB" id="A0A1C0ZWU1"/>
<comment type="catalytic activity">
    <reaction evidence="1">
        <text>Hydrolysis of alpha-(2-&gt;3)-, alpha-(2-&gt;6)-, alpha-(2-&gt;8)- glycosidic linkages of terminal sialic acid residues in oligosaccharides, glycoproteins, glycolipids, colominic acid and synthetic substrates.</text>
        <dbReference type="EC" id="3.2.1.18"/>
    </reaction>
</comment>
<protein>
    <recommendedName>
        <fullName evidence="3">exo-alpha-sialidase</fullName>
        <ecNumber evidence="3">3.2.1.18</ecNumber>
    </recommendedName>
</protein>
<dbReference type="PANTHER" id="PTHR10628">
    <property type="entry name" value="SIALIDASE"/>
    <property type="match status" value="1"/>
</dbReference>
<comment type="similarity">
    <text evidence="2">Belongs to the glycosyl hydrolase 33 family.</text>
</comment>
<name>A0A1C0ZWU1_9BACL</name>
<dbReference type="GO" id="GO:0005737">
    <property type="term" value="C:cytoplasm"/>
    <property type="evidence" value="ECO:0007669"/>
    <property type="project" value="TreeGrafter"/>
</dbReference>
<dbReference type="GO" id="GO:0009313">
    <property type="term" value="P:oligosaccharide catabolic process"/>
    <property type="evidence" value="ECO:0007669"/>
    <property type="project" value="TreeGrafter"/>
</dbReference>
<evidence type="ECO:0000256" key="1">
    <source>
        <dbReference type="ARBA" id="ARBA00000427"/>
    </source>
</evidence>
<evidence type="ECO:0000313" key="5">
    <source>
        <dbReference type="EMBL" id="OCT12566.1"/>
    </source>
</evidence>
<dbReference type="PANTHER" id="PTHR10628:SF30">
    <property type="entry name" value="EXO-ALPHA-SIALIDASE"/>
    <property type="match status" value="1"/>
</dbReference>
<comment type="caution">
    <text evidence="5">The sequence shown here is derived from an EMBL/GenBank/DDBJ whole genome shotgun (WGS) entry which is preliminary data.</text>
</comment>
<proteinExistence type="inferred from homology"/>
<reference evidence="6" key="1">
    <citation type="submission" date="2016-05" db="EMBL/GenBank/DDBJ databases">
        <title>Paenibacillus oryzae. sp. nov., isolated from the rice root.</title>
        <authorList>
            <person name="Zhang J."/>
            <person name="Zhang X."/>
        </authorList>
    </citation>
    <scope>NUCLEOTIDE SEQUENCE [LARGE SCALE GENOMIC DNA]</scope>
    <source>
        <strain evidence="6">KCTC13222</strain>
    </source>
</reference>
<evidence type="ECO:0000259" key="4">
    <source>
        <dbReference type="Pfam" id="PF13088"/>
    </source>
</evidence>
<accession>A0A1C0ZWU1</accession>
<dbReference type="SUPFAM" id="SSF50939">
    <property type="entry name" value="Sialidases"/>
    <property type="match status" value="1"/>
</dbReference>
<keyword evidence="6" id="KW-1185">Reference proteome</keyword>